<dbReference type="PANTHER" id="PTHR46044">
    <property type="entry name" value="NITRILASE"/>
    <property type="match status" value="1"/>
</dbReference>
<evidence type="ECO:0000313" key="5">
    <source>
        <dbReference type="Proteomes" id="UP001148614"/>
    </source>
</evidence>
<dbReference type="SUPFAM" id="SSF56317">
    <property type="entry name" value="Carbon-nitrogen hydrolase"/>
    <property type="match status" value="1"/>
</dbReference>
<comment type="caution">
    <text evidence="4">The sequence shown here is derived from an EMBL/GenBank/DDBJ whole genome shotgun (WGS) entry which is preliminary data.</text>
</comment>
<dbReference type="Gene3D" id="3.60.110.10">
    <property type="entry name" value="Carbon-nitrogen hydrolase"/>
    <property type="match status" value="1"/>
</dbReference>
<dbReference type="InterPro" id="IPR036526">
    <property type="entry name" value="C-N_Hydrolase_sf"/>
</dbReference>
<keyword evidence="5" id="KW-1185">Reference proteome</keyword>
<dbReference type="Pfam" id="PF00795">
    <property type="entry name" value="CN_hydrolase"/>
    <property type="match status" value="1"/>
</dbReference>
<dbReference type="PROSITE" id="PS50263">
    <property type="entry name" value="CN_HYDROLASE"/>
    <property type="match status" value="1"/>
</dbReference>
<accession>A0A9W8NF11</accession>
<dbReference type="CDD" id="cd07564">
    <property type="entry name" value="nitrilases_CHs"/>
    <property type="match status" value="1"/>
</dbReference>
<gene>
    <name evidence="4" type="ORF">NPX13_g5337</name>
</gene>
<dbReference type="PANTHER" id="PTHR46044:SF1">
    <property type="entry name" value="CN HYDROLASE DOMAIN-CONTAINING PROTEIN"/>
    <property type="match status" value="1"/>
</dbReference>
<dbReference type="AlphaFoldDB" id="A0A9W8NF11"/>
<evidence type="ECO:0000259" key="3">
    <source>
        <dbReference type="PROSITE" id="PS50263"/>
    </source>
</evidence>
<organism evidence="4 5">
    <name type="scientific">Xylaria arbuscula</name>
    <dbReference type="NCBI Taxonomy" id="114810"/>
    <lineage>
        <taxon>Eukaryota</taxon>
        <taxon>Fungi</taxon>
        <taxon>Dikarya</taxon>
        <taxon>Ascomycota</taxon>
        <taxon>Pezizomycotina</taxon>
        <taxon>Sordariomycetes</taxon>
        <taxon>Xylariomycetidae</taxon>
        <taxon>Xylariales</taxon>
        <taxon>Xylariaceae</taxon>
        <taxon>Xylaria</taxon>
    </lineage>
</organism>
<dbReference type="VEuPathDB" id="FungiDB:F4678DRAFT_170922"/>
<comment type="similarity">
    <text evidence="1">Belongs to the carbon-nitrogen hydrolase superfamily. Nitrilase family.</text>
</comment>
<protein>
    <recommendedName>
        <fullName evidence="3">CN hydrolase domain-containing protein</fullName>
    </recommendedName>
</protein>
<evidence type="ECO:0000313" key="4">
    <source>
        <dbReference type="EMBL" id="KAJ3571551.1"/>
    </source>
</evidence>
<dbReference type="EMBL" id="JANPWZ010000835">
    <property type="protein sequence ID" value="KAJ3571551.1"/>
    <property type="molecule type" value="Genomic_DNA"/>
</dbReference>
<reference evidence="4" key="1">
    <citation type="submission" date="2022-07" db="EMBL/GenBank/DDBJ databases">
        <title>Genome Sequence of Xylaria arbuscula.</title>
        <authorList>
            <person name="Buettner E."/>
        </authorList>
    </citation>
    <scope>NUCLEOTIDE SEQUENCE</scope>
    <source>
        <strain evidence="4">VT107</strain>
    </source>
</reference>
<feature type="region of interest" description="Disordered" evidence="2">
    <location>
        <begin position="351"/>
        <end position="385"/>
    </location>
</feature>
<proteinExistence type="inferred from homology"/>
<evidence type="ECO:0000256" key="1">
    <source>
        <dbReference type="ARBA" id="ARBA00008129"/>
    </source>
</evidence>
<dbReference type="GO" id="GO:0003824">
    <property type="term" value="F:catalytic activity"/>
    <property type="evidence" value="ECO:0007669"/>
    <property type="project" value="InterPro"/>
</dbReference>
<dbReference type="InterPro" id="IPR044149">
    <property type="entry name" value="Nitrilases_CHs"/>
</dbReference>
<dbReference type="Proteomes" id="UP001148614">
    <property type="component" value="Unassembled WGS sequence"/>
</dbReference>
<sequence>MSTGKIVKVAAVQAAPVSFDLEKSLEKLKKLAAEAAKEGADLIVFPEAFLSAYAWRYAFDATIGGREPRGREWYRKYYDSSVAIPSPEIDTIAETARTHKVHLYVGIVEKEGGTLYCTALLFGRDGSILLKHRKLVPTAAERLVWGRGAGDGLGVVQTDIGKIGTLICWENYMPAARMALYQQGVEIYLAPTADDLPTWAASMQHIAKEGRCFLVTVNAMTRVSDFPADYPPFTPEHPDRRPDGGQWEADDIVNHGGSFIAGPLGTKLTEPVYDKETIVYAELPMSAVTESRSQLICNPKHRQLDFDAVGSYNRPDIFQANKVASGLLMLPNRFLKKRTFAEIVKHAEAQISRTSGNRDTHPASAKAVQGQAIGVRPSPGPVDPY</sequence>
<evidence type="ECO:0000256" key="2">
    <source>
        <dbReference type="SAM" id="MobiDB-lite"/>
    </source>
</evidence>
<name>A0A9W8NF11_9PEZI</name>
<dbReference type="InterPro" id="IPR003010">
    <property type="entry name" value="C-N_Hydrolase"/>
</dbReference>
<feature type="domain" description="CN hydrolase" evidence="3">
    <location>
        <begin position="7"/>
        <end position="285"/>
    </location>
</feature>